<evidence type="ECO:0000256" key="2">
    <source>
        <dbReference type="ARBA" id="ARBA00022448"/>
    </source>
</evidence>
<dbReference type="Pfam" id="PF02416">
    <property type="entry name" value="TatA_B_E"/>
    <property type="match status" value="1"/>
</dbReference>
<keyword evidence="8 10" id="KW-0472">Membrane</keyword>
<dbReference type="EMBL" id="LNQR01000020">
    <property type="protein sequence ID" value="KWT92770.1"/>
    <property type="molecule type" value="Genomic_DNA"/>
</dbReference>
<evidence type="ECO:0000256" key="3">
    <source>
        <dbReference type="ARBA" id="ARBA00022475"/>
    </source>
</evidence>
<evidence type="ECO:0000256" key="4">
    <source>
        <dbReference type="ARBA" id="ARBA00022692"/>
    </source>
</evidence>
<evidence type="ECO:0000256" key="5">
    <source>
        <dbReference type="ARBA" id="ARBA00022927"/>
    </source>
</evidence>
<evidence type="ECO:0000256" key="8">
    <source>
        <dbReference type="ARBA" id="ARBA00023136"/>
    </source>
</evidence>
<comment type="caution">
    <text evidence="11">The sequence shown here is derived from an EMBL/GenBank/DDBJ whole genome shotgun (WGS) entry which is preliminary data.</text>
</comment>
<keyword evidence="6 10" id="KW-1133">Transmembrane helix</keyword>
<dbReference type="InterPro" id="IPR018448">
    <property type="entry name" value="TatB"/>
</dbReference>
<dbReference type="PRINTS" id="PR01506">
    <property type="entry name" value="TATBPROTEIN"/>
</dbReference>
<evidence type="ECO:0000256" key="7">
    <source>
        <dbReference type="ARBA" id="ARBA00023010"/>
    </source>
</evidence>
<protein>
    <submittedName>
        <fullName evidence="11">Sec-independent protein translocase protein TatA</fullName>
    </submittedName>
</protein>
<dbReference type="NCBIfam" id="TIGR01410">
    <property type="entry name" value="tatB"/>
    <property type="match status" value="1"/>
</dbReference>
<sequence>MFDLGIQEIVVVFIIALLVYGPKDLPVFGRKVGKYIAMFKRMVSDVKRQVDTELYDYSDPIKAEIEKINREAMQAALKPPLTQPPEQPAAESAATEIPPVTPRHDGSVPDGTVPNGK</sequence>
<evidence type="ECO:0000313" key="12">
    <source>
        <dbReference type="Proteomes" id="UP000060487"/>
    </source>
</evidence>
<dbReference type="PANTHER" id="PTHR33162">
    <property type="entry name" value="SEC-INDEPENDENT PROTEIN TRANSLOCASE PROTEIN TATA, CHLOROPLASTIC"/>
    <property type="match status" value="1"/>
</dbReference>
<keyword evidence="12" id="KW-1185">Reference proteome</keyword>
<keyword evidence="3" id="KW-1003">Cell membrane</keyword>
<dbReference type="Gene3D" id="1.20.5.3310">
    <property type="match status" value="1"/>
</dbReference>
<evidence type="ECO:0000256" key="1">
    <source>
        <dbReference type="ARBA" id="ARBA00004167"/>
    </source>
</evidence>
<organism evidence="11 12">
    <name type="scientific">Candidatus Magnetominusculus xianensis</name>
    <dbReference type="NCBI Taxonomy" id="1748249"/>
    <lineage>
        <taxon>Bacteria</taxon>
        <taxon>Pseudomonadati</taxon>
        <taxon>Nitrospirota</taxon>
        <taxon>Nitrospiria</taxon>
        <taxon>Nitrospirales</taxon>
        <taxon>Nitrospiraceae</taxon>
        <taxon>Candidatus Magnetominusculus</taxon>
    </lineage>
</organism>
<reference evidence="11 12" key="1">
    <citation type="submission" date="2015-11" db="EMBL/GenBank/DDBJ databases">
        <authorList>
            <person name="Lin W."/>
        </authorList>
    </citation>
    <scope>NUCLEOTIDE SEQUENCE [LARGE SCALE GENOMIC DNA]</scope>
    <source>
        <strain evidence="11 12">HCH-1</strain>
    </source>
</reference>
<feature type="transmembrane region" description="Helical" evidence="10">
    <location>
        <begin position="6"/>
        <end position="22"/>
    </location>
</feature>
<gene>
    <name evidence="11" type="ORF">ASN18_0475</name>
</gene>
<accession>A0ABR5SN24</accession>
<dbReference type="Proteomes" id="UP000060487">
    <property type="component" value="Unassembled WGS sequence"/>
</dbReference>
<keyword evidence="4 10" id="KW-0812">Transmembrane</keyword>
<name>A0ABR5SN24_9BACT</name>
<evidence type="ECO:0000256" key="10">
    <source>
        <dbReference type="SAM" id="Phobius"/>
    </source>
</evidence>
<evidence type="ECO:0000313" key="11">
    <source>
        <dbReference type="EMBL" id="KWT92770.1"/>
    </source>
</evidence>
<evidence type="ECO:0000256" key="6">
    <source>
        <dbReference type="ARBA" id="ARBA00022989"/>
    </source>
</evidence>
<dbReference type="InterPro" id="IPR003369">
    <property type="entry name" value="TatA/B/E"/>
</dbReference>
<keyword evidence="7" id="KW-0811">Translocation</keyword>
<evidence type="ECO:0000256" key="9">
    <source>
        <dbReference type="SAM" id="MobiDB-lite"/>
    </source>
</evidence>
<keyword evidence="5" id="KW-0653">Protein transport</keyword>
<feature type="region of interest" description="Disordered" evidence="9">
    <location>
        <begin position="76"/>
        <end position="117"/>
    </location>
</feature>
<comment type="subcellular location">
    <subcellularLocation>
        <location evidence="1">Membrane</location>
        <topology evidence="1">Single-pass membrane protein</topology>
    </subcellularLocation>
</comment>
<keyword evidence="2" id="KW-0813">Transport</keyword>
<dbReference type="PANTHER" id="PTHR33162:SF1">
    <property type="entry name" value="SEC-INDEPENDENT PROTEIN TRANSLOCASE PROTEIN TATA, CHLOROPLASTIC"/>
    <property type="match status" value="1"/>
</dbReference>
<proteinExistence type="predicted"/>